<dbReference type="AlphaFoldDB" id="A0A6S6XZF3"/>
<organism evidence="1 2">
    <name type="scientific">Denitratisoma oestradiolicum</name>
    <dbReference type="NCBI Taxonomy" id="311182"/>
    <lineage>
        <taxon>Bacteria</taxon>
        <taxon>Pseudomonadati</taxon>
        <taxon>Pseudomonadota</taxon>
        <taxon>Betaproteobacteria</taxon>
        <taxon>Nitrosomonadales</taxon>
        <taxon>Sterolibacteriaceae</taxon>
        <taxon>Denitratisoma</taxon>
    </lineage>
</organism>
<evidence type="ECO:0008006" key="3">
    <source>
        <dbReference type="Google" id="ProtNLM"/>
    </source>
</evidence>
<gene>
    <name evidence="1" type="ORF">DENOEST_1117</name>
</gene>
<reference evidence="1 2" key="1">
    <citation type="submission" date="2020-03" db="EMBL/GenBank/DDBJ databases">
        <authorList>
            <consortium name="Genoscope - CEA"/>
            <person name="William W."/>
        </authorList>
    </citation>
    <scope>NUCLEOTIDE SEQUENCE [LARGE SCALE GENOMIC DNA]</scope>
    <source>
        <strain evidence="2">DSM 16959</strain>
    </source>
</reference>
<dbReference type="InterPro" id="IPR036188">
    <property type="entry name" value="FAD/NAD-bd_sf"/>
</dbReference>
<dbReference type="SUPFAM" id="SSF51905">
    <property type="entry name" value="FAD/NAD(P)-binding domain"/>
    <property type="match status" value="1"/>
</dbReference>
<evidence type="ECO:0000313" key="2">
    <source>
        <dbReference type="Proteomes" id="UP000515733"/>
    </source>
</evidence>
<proteinExistence type="predicted"/>
<dbReference type="PRINTS" id="PR00368">
    <property type="entry name" value="FADPNR"/>
</dbReference>
<dbReference type="PRINTS" id="PR00411">
    <property type="entry name" value="PNDRDTASEI"/>
</dbReference>
<dbReference type="PANTHER" id="PTHR43106">
    <property type="entry name" value="DEHYDROGENASE-RELATED"/>
    <property type="match status" value="1"/>
</dbReference>
<dbReference type="OrthoDB" id="5287468at2"/>
<dbReference type="Proteomes" id="UP000515733">
    <property type="component" value="Chromosome"/>
</dbReference>
<accession>A0A6S6XZF3</accession>
<sequence>MRPEPYEANVAVIGGGLAGIIATVRLIQTGARVVLIDNPLPESAGRLGGFARFSGAKFSFPPAGMGLVSVAGSIDRLNQVIEKVICELGLTGRQHSESIDQSHDLGGGFTFRRYQSIVLSLQEMEAVLNRLSTEIGRRAVVVKGKATRLDYIPGRWSIHVRADSHDFLVNADTVFYAAGRLSEGLLLQAGALPTEGKGMDIGVRLEFDNKASIERLAALGPDAKIIHGRVRTFCLNSPGIVHRYPFKNITIAGGIVADASSERANIGLLLRVSNKEQRLKEILKAAEKCYPQLLSESSRTSRESDVFTPPSVLERLYGSDDVAQLAAFLKEISNLGLIDSSQPYRVHMPLLDWHWHTFSLSGSHKTSLPSVYALGDSSGHARGLLQAAVSGWLAAEELNANHC</sequence>
<evidence type="ECO:0000313" key="1">
    <source>
        <dbReference type="EMBL" id="CAB1368282.1"/>
    </source>
</evidence>
<protein>
    <recommendedName>
        <fullName evidence="3">FAD dependent oxidoreductase</fullName>
    </recommendedName>
</protein>
<dbReference type="PANTHER" id="PTHR43106:SF1">
    <property type="entry name" value="DEHYDROGENASE-RELATED"/>
    <property type="match status" value="1"/>
</dbReference>
<dbReference type="KEGG" id="doe:DENOEST_1117"/>
<dbReference type="Gene3D" id="3.50.50.60">
    <property type="entry name" value="FAD/NAD(P)-binding domain"/>
    <property type="match status" value="1"/>
</dbReference>
<dbReference type="EMBL" id="LR778301">
    <property type="protein sequence ID" value="CAB1368282.1"/>
    <property type="molecule type" value="Genomic_DNA"/>
</dbReference>
<name>A0A6S6XZF3_9PROT</name>
<keyword evidence="2" id="KW-1185">Reference proteome</keyword>
<dbReference type="RefSeq" id="WP_145771924.1">
    <property type="nucleotide sequence ID" value="NZ_LR778301.1"/>
</dbReference>